<reference evidence="3" key="1">
    <citation type="submission" date="2017-02" db="EMBL/GenBank/DDBJ databases">
        <title>Natronthermophilus aegyptiacus gen. nov.,sp. nov., an aerobic, extremely halophilic alkalithermophilic archaeon isolated from the athalassohaline Wadi An Natrun, Egypt.</title>
        <authorList>
            <person name="Zhao B."/>
        </authorList>
    </citation>
    <scope>NUCLEOTIDE SEQUENCE [LARGE SCALE GENOMIC DNA]</scope>
    <source>
        <strain evidence="3">JW/NM-HA 15</strain>
    </source>
</reference>
<proteinExistence type="predicted"/>
<dbReference type="PANTHER" id="PTHR10788:SF106">
    <property type="entry name" value="BCDNA.GH08860"/>
    <property type="match status" value="1"/>
</dbReference>
<feature type="compositionally biased region" description="Basic and acidic residues" evidence="1">
    <location>
        <begin position="594"/>
        <end position="605"/>
    </location>
</feature>
<evidence type="ECO:0000313" key="3">
    <source>
        <dbReference type="Proteomes" id="UP000250088"/>
    </source>
</evidence>
<feature type="compositionally biased region" description="Polar residues" evidence="1">
    <location>
        <begin position="46"/>
        <end position="64"/>
    </location>
</feature>
<feature type="compositionally biased region" description="Basic and acidic residues" evidence="1">
    <location>
        <begin position="1"/>
        <end position="27"/>
    </location>
</feature>
<dbReference type="Proteomes" id="UP000250088">
    <property type="component" value="Chromosome"/>
</dbReference>
<protein>
    <submittedName>
        <fullName evidence="2">Trehalose-6-phosphate synthase</fullName>
    </submittedName>
</protein>
<evidence type="ECO:0000313" key="2">
    <source>
        <dbReference type="EMBL" id="ARS88681.1"/>
    </source>
</evidence>
<dbReference type="Gene3D" id="3.40.50.2000">
    <property type="entry name" value="Glycogen Phosphorylase B"/>
    <property type="match status" value="2"/>
</dbReference>
<keyword evidence="3" id="KW-1185">Reference proteome</keyword>
<dbReference type="InterPro" id="IPR001830">
    <property type="entry name" value="Glyco_trans_20"/>
</dbReference>
<dbReference type="GO" id="GO:0003825">
    <property type="term" value="F:alpha,alpha-trehalose-phosphate synthase (UDP-forming) activity"/>
    <property type="evidence" value="ECO:0007669"/>
    <property type="project" value="TreeGrafter"/>
</dbReference>
<dbReference type="GO" id="GO:0005992">
    <property type="term" value="P:trehalose biosynthetic process"/>
    <property type="evidence" value="ECO:0007669"/>
    <property type="project" value="InterPro"/>
</dbReference>
<dbReference type="PANTHER" id="PTHR10788">
    <property type="entry name" value="TREHALOSE-6-PHOSPHATE SYNTHASE"/>
    <property type="match status" value="1"/>
</dbReference>
<accession>A0A2Z2HP08</accession>
<feature type="compositionally biased region" description="Acidic residues" evidence="1">
    <location>
        <begin position="34"/>
        <end position="45"/>
    </location>
</feature>
<dbReference type="SUPFAM" id="SSF53756">
    <property type="entry name" value="UDP-Glycosyltransferase/glycogen phosphorylase"/>
    <property type="match status" value="1"/>
</dbReference>
<name>A0A2Z2HP08_9EURY</name>
<feature type="region of interest" description="Disordered" evidence="1">
    <location>
        <begin position="1"/>
        <end position="121"/>
    </location>
</feature>
<dbReference type="Pfam" id="PF00982">
    <property type="entry name" value="Glyco_transf_20"/>
    <property type="match status" value="1"/>
</dbReference>
<dbReference type="KEGG" id="naj:B1756_02190"/>
<organism evidence="2 3">
    <name type="scientific">Natrarchaeobaculum aegyptiacum</name>
    <dbReference type="NCBI Taxonomy" id="745377"/>
    <lineage>
        <taxon>Archaea</taxon>
        <taxon>Methanobacteriati</taxon>
        <taxon>Methanobacteriota</taxon>
        <taxon>Stenosarchaea group</taxon>
        <taxon>Halobacteria</taxon>
        <taxon>Halobacteriales</taxon>
        <taxon>Natrialbaceae</taxon>
        <taxon>Natrarchaeobaculum</taxon>
    </lineage>
</organism>
<dbReference type="AlphaFoldDB" id="A0A2Z2HP08"/>
<evidence type="ECO:0000256" key="1">
    <source>
        <dbReference type="SAM" id="MobiDB-lite"/>
    </source>
</evidence>
<gene>
    <name evidence="2" type="ORF">B1756_02190</name>
</gene>
<dbReference type="CDD" id="cd03788">
    <property type="entry name" value="GT20_TPS"/>
    <property type="match status" value="1"/>
</dbReference>
<feature type="compositionally biased region" description="Basic and acidic residues" evidence="1">
    <location>
        <begin position="96"/>
        <end position="108"/>
    </location>
</feature>
<dbReference type="EMBL" id="CP019893">
    <property type="protein sequence ID" value="ARS88681.1"/>
    <property type="molecule type" value="Genomic_DNA"/>
</dbReference>
<feature type="region of interest" description="Disordered" evidence="1">
    <location>
        <begin position="563"/>
        <end position="605"/>
    </location>
</feature>
<sequence length="605" mass="66990">MDSSERSRDRTSGRRRSTTDARDRDGEDGGSSADEAEVSEDDEDGNQSPNDSYPDSLIVVSNRQPYRHEYEDVEGGSGPGNGDGDDGSDGTSADGGEVRTDGDDREITVDEPAGGLTAGLDPVLQEASGTWIAWGDGEADFAVTDDDNRVSVPPDDESYTLRRIDIPDEAVEGYYYGFSNRVLWPLCHEFPGLVDTRPDDLEWYRRVNERFADAIVDSASAQSTVWIQDYHFALAPRLVQESTPESTTVAQFWHIPWPDPETFEVCPAHTDLLEGVLGNDLLGFHVERYGRQFLACVDEYLPEASVDRARLLVEYEGSTTRVVATPMGVDAETYDRSARSTDPTAVHSLFDDCTIDDDTVLGLGVDRLDYSKGIPERLAGIERFFERNPAWRGAFTFVQKATPSRTDIPAYDRYGELVREDVARINARFATGDWQPIVYTEEYFSQEELSALYRRADVMVVSSLLDGMNLVAQEYVAATVDGDGTLLLSDRAGAHDRLGTQALTIDPTDADGVAEQLERAVSMPRAERKRRMHRLRTKVFDADLERWMNAQFDWIARVHGDGGLEGGRGRYGDSNPDSDASTSAESADRSTGGPDRDTHERPPSV</sequence>